<comment type="function">
    <text evidence="1 8">Involved in DNA repair and RecF pathway recombination.</text>
</comment>
<dbReference type="RefSeq" id="WP_168660758.1">
    <property type="nucleotide sequence ID" value="NZ_CP051180.1"/>
</dbReference>
<keyword evidence="5 8" id="KW-0233">DNA recombination</keyword>
<name>A0A6H1UF97_9GAMM</name>
<dbReference type="InterPro" id="IPR003717">
    <property type="entry name" value="RecO"/>
</dbReference>
<dbReference type="InterPro" id="IPR022572">
    <property type="entry name" value="DNA_rep/recomb_RecO_N"/>
</dbReference>
<dbReference type="NCBIfam" id="TIGR00613">
    <property type="entry name" value="reco"/>
    <property type="match status" value="1"/>
</dbReference>
<evidence type="ECO:0000256" key="3">
    <source>
        <dbReference type="ARBA" id="ARBA00021310"/>
    </source>
</evidence>
<protein>
    <recommendedName>
        <fullName evidence="3 8">DNA repair protein RecO</fullName>
    </recommendedName>
    <alternativeName>
        <fullName evidence="7 8">Recombination protein O</fullName>
    </alternativeName>
</protein>
<dbReference type="GO" id="GO:0006302">
    <property type="term" value="P:double-strand break repair"/>
    <property type="evidence" value="ECO:0007669"/>
    <property type="project" value="TreeGrafter"/>
</dbReference>
<dbReference type="InterPro" id="IPR042242">
    <property type="entry name" value="RecO_C"/>
</dbReference>
<dbReference type="PANTHER" id="PTHR33991">
    <property type="entry name" value="DNA REPAIR PROTEIN RECO"/>
    <property type="match status" value="1"/>
</dbReference>
<evidence type="ECO:0000313" key="10">
    <source>
        <dbReference type="EMBL" id="QIZ77498.1"/>
    </source>
</evidence>
<feature type="domain" description="DNA replication/recombination mediator RecO N-terminal" evidence="9">
    <location>
        <begin position="8"/>
        <end position="76"/>
    </location>
</feature>
<dbReference type="Gene3D" id="2.40.50.140">
    <property type="entry name" value="Nucleic acid-binding proteins"/>
    <property type="match status" value="1"/>
</dbReference>
<dbReference type="Gene3D" id="1.20.1440.120">
    <property type="entry name" value="Recombination protein O, C-terminal domain"/>
    <property type="match status" value="1"/>
</dbReference>
<dbReference type="HAMAP" id="MF_00201">
    <property type="entry name" value="RecO"/>
    <property type="match status" value="1"/>
</dbReference>
<dbReference type="GO" id="GO:0006310">
    <property type="term" value="P:DNA recombination"/>
    <property type="evidence" value="ECO:0007669"/>
    <property type="project" value="UniProtKB-UniRule"/>
</dbReference>
<accession>A0A6H1UF97</accession>
<dbReference type="KEGG" id="fes:HER31_11725"/>
<reference evidence="10 11" key="1">
    <citation type="submission" date="2020-04" db="EMBL/GenBank/DDBJ databases">
        <title>Ferrimonas sp. S7 isolated from sea water.</title>
        <authorList>
            <person name="Bae S.S."/>
            <person name="Baek K."/>
        </authorList>
    </citation>
    <scope>NUCLEOTIDE SEQUENCE [LARGE SCALE GENOMIC DNA]</scope>
    <source>
        <strain evidence="10 11">S7</strain>
    </source>
</reference>
<dbReference type="SUPFAM" id="SSF50249">
    <property type="entry name" value="Nucleic acid-binding proteins"/>
    <property type="match status" value="1"/>
</dbReference>
<evidence type="ECO:0000259" key="9">
    <source>
        <dbReference type="Pfam" id="PF11967"/>
    </source>
</evidence>
<dbReference type="EMBL" id="CP051180">
    <property type="protein sequence ID" value="QIZ77498.1"/>
    <property type="molecule type" value="Genomic_DNA"/>
</dbReference>
<evidence type="ECO:0000256" key="4">
    <source>
        <dbReference type="ARBA" id="ARBA00022763"/>
    </source>
</evidence>
<evidence type="ECO:0000313" key="11">
    <source>
        <dbReference type="Proteomes" id="UP000501602"/>
    </source>
</evidence>
<dbReference type="GO" id="GO:0043590">
    <property type="term" value="C:bacterial nucleoid"/>
    <property type="evidence" value="ECO:0007669"/>
    <property type="project" value="TreeGrafter"/>
</dbReference>
<evidence type="ECO:0000256" key="6">
    <source>
        <dbReference type="ARBA" id="ARBA00023204"/>
    </source>
</evidence>
<dbReference type="AlphaFoldDB" id="A0A6H1UF97"/>
<gene>
    <name evidence="8 10" type="primary">recO</name>
    <name evidence="10" type="ORF">HER31_11725</name>
</gene>
<keyword evidence="6 8" id="KW-0234">DNA repair</keyword>
<dbReference type="Pfam" id="PF02565">
    <property type="entry name" value="RecO_C"/>
    <property type="match status" value="1"/>
</dbReference>
<evidence type="ECO:0000256" key="8">
    <source>
        <dbReference type="HAMAP-Rule" id="MF_00201"/>
    </source>
</evidence>
<evidence type="ECO:0000256" key="2">
    <source>
        <dbReference type="ARBA" id="ARBA00007452"/>
    </source>
</evidence>
<proteinExistence type="inferred from homology"/>
<dbReference type="Pfam" id="PF11967">
    <property type="entry name" value="RecO_N"/>
    <property type="match status" value="1"/>
</dbReference>
<comment type="similarity">
    <text evidence="2 8">Belongs to the RecO family.</text>
</comment>
<dbReference type="PANTHER" id="PTHR33991:SF1">
    <property type="entry name" value="DNA REPAIR PROTEIN RECO"/>
    <property type="match status" value="1"/>
</dbReference>
<dbReference type="InterPro" id="IPR037278">
    <property type="entry name" value="ARFGAP/RecO"/>
</dbReference>
<sequence length="242" mass="26928">MATTEPLSRAYLLHARPYKESSLLLDLLTEDHGRIAAVARIGGKTGAAKKAQLQPFRPLKVGLSGRSTLRNLAQLEAPSMPLPLTGTALYSGLYLNELCQRTLPEWQECATLFEQYQQSLIALASEAQAEANLRYFELALLQHLGQIPALEYDASSQPLSTSANYLWQAGQGFIATIQPNHRAVSGAMLLAWSDHQLLELEHLRQAKHLIRALLQPLLGNKPLHSRTLFNRQRGRHEHTSGR</sequence>
<keyword evidence="4 8" id="KW-0227">DNA damage</keyword>
<evidence type="ECO:0000256" key="1">
    <source>
        <dbReference type="ARBA" id="ARBA00003065"/>
    </source>
</evidence>
<dbReference type="Proteomes" id="UP000501602">
    <property type="component" value="Chromosome"/>
</dbReference>
<organism evidence="10 11">
    <name type="scientific">Ferrimonas lipolytica</name>
    <dbReference type="NCBI Taxonomy" id="2724191"/>
    <lineage>
        <taxon>Bacteria</taxon>
        <taxon>Pseudomonadati</taxon>
        <taxon>Pseudomonadota</taxon>
        <taxon>Gammaproteobacteria</taxon>
        <taxon>Alteromonadales</taxon>
        <taxon>Ferrimonadaceae</taxon>
        <taxon>Ferrimonas</taxon>
    </lineage>
</organism>
<keyword evidence="11" id="KW-1185">Reference proteome</keyword>
<dbReference type="SUPFAM" id="SSF57863">
    <property type="entry name" value="ArfGap/RecO-like zinc finger"/>
    <property type="match status" value="1"/>
</dbReference>
<dbReference type="InterPro" id="IPR012340">
    <property type="entry name" value="NA-bd_OB-fold"/>
</dbReference>
<evidence type="ECO:0000256" key="7">
    <source>
        <dbReference type="ARBA" id="ARBA00033409"/>
    </source>
</evidence>
<evidence type="ECO:0000256" key="5">
    <source>
        <dbReference type="ARBA" id="ARBA00023172"/>
    </source>
</evidence>